<dbReference type="OrthoDB" id="9768004at2"/>
<feature type="domain" description="Sulfatase-modifying factor enzyme-like" evidence="5">
    <location>
        <begin position="224"/>
        <end position="361"/>
    </location>
</feature>
<evidence type="ECO:0000313" key="9">
    <source>
        <dbReference type="Proteomes" id="UP000234662"/>
    </source>
</evidence>
<feature type="domain" description="Sulfatase-modifying factor enzyme-like" evidence="5">
    <location>
        <begin position="385"/>
        <end position="459"/>
    </location>
</feature>
<dbReference type="EMBL" id="CP029604">
    <property type="protein sequence ID" value="AWO82687.1"/>
    <property type="molecule type" value="Genomic_DNA"/>
</dbReference>
<evidence type="ECO:0000259" key="5">
    <source>
        <dbReference type="Pfam" id="PF03781"/>
    </source>
</evidence>
<dbReference type="EMBL" id="PKJC01000013">
    <property type="protein sequence ID" value="PKZ64420.1"/>
    <property type="molecule type" value="Genomic_DNA"/>
</dbReference>
<dbReference type="Proteomes" id="UP000234662">
    <property type="component" value="Unassembled WGS sequence"/>
</dbReference>
<dbReference type="STRING" id="2055.BCM27_03240"/>
<comment type="pathway">
    <text evidence="3">Amino-acid biosynthesis; ergothioneine biosynthesis.</text>
</comment>
<protein>
    <submittedName>
        <fullName evidence="8">Ergothioneine biosynthesis protein EgtB</fullName>
    </submittedName>
</protein>
<dbReference type="Pfam" id="PF12867">
    <property type="entry name" value="DinB_2"/>
    <property type="match status" value="1"/>
</dbReference>
<proteinExistence type="predicted"/>
<dbReference type="GO" id="GO:0052699">
    <property type="term" value="P:ergothioneine biosynthetic process"/>
    <property type="evidence" value="ECO:0007669"/>
    <property type="project" value="InterPro"/>
</dbReference>
<feature type="compositionally biased region" description="Polar residues" evidence="4">
    <location>
        <begin position="41"/>
        <end position="50"/>
    </location>
</feature>
<dbReference type="NCBIfam" id="TIGR03440">
    <property type="entry name" value="egtB_TIGR03440"/>
    <property type="match status" value="1"/>
</dbReference>
<dbReference type="AlphaFoldDB" id="A0A2I1R5K9"/>
<evidence type="ECO:0000256" key="4">
    <source>
        <dbReference type="SAM" id="MobiDB-lite"/>
    </source>
</evidence>
<keyword evidence="1" id="KW-0560">Oxidoreductase</keyword>
<dbReference type="Proteomes" id="UP000247118">
    <property type="component" value="Chromosome"/>
</dbReference>
<keyword evidence="2" id="KW-0408">Iron</keyword>
<feature type="domain" description="DinB-like" evidence="6">
    <location>
        <begin position="55"/>
        <end position="185"/>
    </location>
</feature>
<dbReference type="InterPro" id="IPR051043">
    <property type="entry name" value="Sulfatase_Mod_Factor_Kinase"/>
</dbReference>
<dbReference type="InterPro" id="IPR042095">
    <property type="entry name" value="SUMF_sf"/>
</dbReference>
<dbReference type="PANTHER" id="PTHR23150">
    <property type="entry name" value="SULFATASE MODIFYING FACTOR 1, 2"/>
    <property type="match status" value="1"/>
</dbReference>
<feature type="compositionally biased region" description="Polar residues" evidence="4">
    <location>
        <begin position="1"/>
        <end position="10"/>
    </location>
</feature>
<evidence type="ECO:0000313" key="10">
    <source>
        <dbReference type="Proteomes" id="UP000247118"/>
    </source>
</evidence>
<dbReference type="Pfam" id="PF03781">
    <property type="entry name" value="FGE-sulfatase"/>
    <property type="match status" value="2"/>
</dbReference>
<dbReference type="InterPro" id="IPR016187">
    <property type="entry name" value="CTDL_fold"/>
</dbReference>
<evidence type="ECO:0000313" key="7">
    <source>
        <dbReference type="EMBL" id="AWO82687.1"/>
    </source>
</evidence>
<name>A0A2I1R5K9_9ACTN</name>
<gene>
    <name evidence="8" type="ORF">CYJ73_16160</name>
    <name evidence="7" type="ORF">DLJ61_03275</name>
</gene>
<accession>A0A2I1R5K9</accession>
<dbReference type="SUPFAM" id="SSF56436">
    <property type="entry name" value="C-type lectin-like"/>
    <property type="match status" value="1"/>
</dbReference>
<evidence type="ECO:0000313" key="8">
    <source>
        <dbReference type="EMBL" id="PKZ64420.1"/>
    </source>
</evidence>
<dbReference type="PANTHER" id="PTHR23150:SF36">
    <property type="entry name" value="HERCYNINE OXYGENASE"/>
    <property type="match status" value="1"/>
</dbReference>
<organism evidence="8 9">
    <name type="scientific">Gordonia terrae</name>
    <dbReference type="NCBI Taxonomy" id="2055"/>
    <lineage>
        <taxon>Bacteria</taxon>
        <taxon>Bacillati</taxon>
        <taxon>Actinomycetota</taxon>
        <taxon>Actinomycetes</taxon>
        <taxon>Mycobacteriales</taxon>
        <taxon>Gordoniaceae</taxon>
        <taxon>Gordonia</taxon>
    </lineage>
</organism>
<evidence type="ECO:0000259" key="6">
    <source>
        <dbReference type="Pfam" id="PF12867"/>
    </source>
</evidence>
<reference evidence="8 9" key="1">
    <citation type="submission" date="2017-12" db="EMBL/GenBank/DDBJ databases">
        <title>Phylogenetic diversity of female urinary microbiome.</title>
        <authorList>
            <person name="Thomas-White K."/>
            <person name="Wolfe A.J."/>
        </authorList>
    </citation>
    <scope>NUCLEOTIDE SEQUENCE [LARGE SCALE GENOMIC DNA]</scope>
    <source>
        <strain evidence="8 9">UMB0777</strain>
    </source>
</reference>
<feature type="region of interest" description="Disordered" evidence="4">
    <location>
        <begin position="1"/>
        <end position="52"/>
    </location>
</feature>
<reference evidence="7 10" key="2">
    <citation type="submission" date="2018-05" db="EMBL/GenBank/DDBJ databases">
        <title>Complete genome sequence of Gordonia terrae NRRL B-16283.</title>
        <authorList>
            <person name="Garlena R.A."/>
            <person name="Russell D.A."/>
            <person name="Hatfull G.F."/>
        </authorList>
    </citation>
    <scope>NUCLEOTIDE SEQUENCE [LARGE SCALE GENOMIC DNA]</scope>
    <source>
        <strain evidence="7 10">NRRL B-16283</strain>
    </source>
</reference>
<dbReference type="Gene3D" id="3.90.1580.10">
    <property type="entry name" value="paralog of FGE (formylglycine-generating enzyme)"/>
    <property type="match status" value="2"/>
</dbReference>
<evidence type="ECO:0000256" key="2">
    <source>
        <dbReference type="ARBA" id="ARBA00023004"/>
    </source>
</evidence>
<evidence type="ECO:0000256" key="3">
    <source>
        <dbReference type="ARBA" id="ARBA00037882"/>
    </source>
</evidence>
<evidence type="ECO:0000256" key="1">
    <source>
        <dbReference type="ARBA" id="ARBA00023002"/>
    </source>
</evidence>
<dbReference type="InterPro" id="IPR024775">
    <property type="entry name" value="DinB-like"/>
</dbReference>
<dbReference type="InterPro" id="IPR017806">
    <property type="entry name" value="EgtB"/>
</dbReference>
<sequence length="459" mass="51913">MRRSAKTSPATPFLPRRIPVSITEPSIRPESSHDVPVNGAASPTHNSRTDAAQRFVDVRALTDTLASRLSPEDQTPQSMTEASPAKWHRAHVTWFFEEFILRQDPGYRVYDESFRYLFNSYYEAVGERHPRPDRGLVTRPGVRDVTRYREHVDAAMVSRLESGTLDDATLELVELGCNHEQQHQELLLMDIKHLFSTNVFAPVYVDREPDEPGTPKPLGWRRFDGGVQEVGALGNGFSYDNEGPRHRVYLEDFEIADRAVTNADWLEFMADDGYRRAEFWLSDGWARIRETGWDAPGYWRNEAGAGSTGRDAEWTTYTLSGRRPIVLDEPVLHVSFYEADAYARWAGARLPTEFEWEIAAASLGDERGMLLDPQRCHPGRAGAAMVGDVWEWTASAYLPYPGFVPANGAVGEYNGKFMSDQHVLRGAGAVTPVGHERITYRNFFPAQSRWVFSGLRLAR</sequence>
<dbReference type="InterPro" id="IPR005532">
    <property type="entry name" value="SUMF_dom"/>
</dbReference>